<evidence type="ECO:0000313" key="6">
    <source>
        <dbReference type="EMBL" id="AWB07924.1"/>
    </source>
</evidence>
<dbReference type="NCBIfam" id="TIGR03130">
    <property type="entry name" value="malonate_delta"/>
    <property type="match status" value="1"/>
</dbReference>
<dbReference type="GO" id="GO:0005737">
    <property type="term" value="C:cytoplasm"/>
    <property type="evidence" value="ECO:0007669"/>
    <property type="project" value="UniProtKB-SubCell"/>
</dbReference>
<evidence type="ECO:0000256" key="3">
    <source>
        <dbReference type="ARBA" id="ARBA00022553"/>
    </source>
</evidence>
<gene>
    <name evidence="6" type="primary">mdcC</name>
    <name evidence="6" type="ORF">A6A40_23030</name>
</gene>
<protein>
    <recommendedName>
        <fullName evidence="4">Malonate decarboxylase acyl carrier protein</fullName>
    </recommendedName>
</protein>
<keyword evidence="3 5" id="KW-0597">Phosphoprotein</keyword>
<dbReference type="AlphaFoldDB" id="A0A2R4VU27"/>
<evidence type="ECO:0000313" key="7">
    <source>
        <dbReference type="Proteomes" id="UP000077405"/>
    </source>
</evidence>
<keyword evidence="7" id="KW-1185">Reference proteome</keyword>
<dbReference type="EMBL" id="CP028904">
    <property type="protein sequence ID" value="AWB07924.1"/>
    <property type="molecule type" value="Genomic_DNA"/>
</dbReference>
<comment type="PTM">
    <text evidence="5">Covalently binds the prosthetic group of malonate decarboxylase.</text>
</comment>
<feature type="modified residue" description="O-(phosphoribosyl dephospho-coenzyme A)serine" evidence="5">
    <location>
        <position position="30"/>
    </location>
</feature>
<organism evidence="6 7">
    <name type="scientific">Azospirillum humicireducens</name>
    <dbReference type="NCBI Taxonomy" id="1226968"/>
    <lineage>
        <taxon>Bacteria</taxon>
        <taxon>Pseudomonadati</taxon>
        <taxon>Pseudomonadota</taxon>
        <taxon>Alphaproteobacteria</taxon>
        <taxon>Rhodospirillales</taxon>
        <taxon>Azospirillaceae</taxon>
        <taxon>Azospirillum</taxon>
    </lineage>
</organism>
<dbReference type="InterPro" id="IPR023439">
    <property type="entry name" value="Mal_deCO2ase/Cit_lyase_ACP"/>
</dbReference>
<reference evidence="6 7" key="1">
    <citation type="submission" date="2018-04" db="EMBL/GenBank/DDBJ databases">
        <title>Complete genome sequence of the nitrogen-fixing bacterium Azospirillum humicireducens type strain SgZ-5.</title>
        <authorList>
            <person name="Yu Z."/>
        </authorList>
    </citation>
    <scope>NUCLEOTIDE SEQUENCE [LARGE SCALE GENOMIC DNA]</scope>
    <source>
        <strain evidence="6 7">SgZ-5</strain>
        <plasmid evidence="6 7">pYZ3</plasmid>
    </source>
</reference>
<evidence type="ECO:0000256" key="1">
    <source>
        <dbReference type="ARBA" id="ARBA00004496"/>
    </source>
</evidence>
<geneLocation type="plasmid" evidence="6 7">
    <name>pYZ3</name>
</geneLocation>
<name>A0A2R4VU27_9PROT</name>
<dbReference type="HAMAP" id="MF_00710">
    <property type="entry name" value="Malonate_deCO2ase_dsu"/>
    <property type="match status" value="1"/>
</dbReference>
<dbReference type="Pfam" id="PF06857">
    <property type="entry name" value="ACP"/>
    <property type="match status" value="1"/>
</dbReference>
<dbReference type="KEGG" id="ahu:A6A40_23030"/>
<proteinExistence type="inferred from homology"/>
<evidence type="ECO:0000256" key="4">
    <source>
        <dbReference type="NCBIfam" id="TIGR03130"/>
    </source>
</evidence>
<dbReference type="Proteomes" id="UP000077405">
    <property type="component" value="Plasmid pYZ3"/>
</dbReference>
<comment type="subcellular location">
    <subcellularLocation>
        <location evidence="1">Cytoplasm</location>
    </subcellularLocation>
</comment>
<evidence type="ECO:0000256" key="2">
    <source>
        <dbReference type="ARBA" id="ARBA00022490"/>
    </source>
</evidence>
<dbReference type="RefSeq" id="WP_108548200.1">
    <property type="nucleotide sequence ID" value="NZ_CP028904.1"/>
</dbReference>
<dbReference type="OrthoDB" id="120290at2"/>
<dbReference type="InterPro" id="IPR009662">
    <property type="entry name" value="Malonate_deCO2ase_dsu"/>
</dbReference>
<sequence>MSLETIEFTVAGDGRSAPLAGRAHCGVVGSGDLEVLLEPKTGESAVSVRIVTPVKGFDALWKRVVEHFVTESGVAGLSIEINDNNASPAIVALRLRQALAEARA</sequence>
<accession>A0A2R4VU27</accession>
<evidence type="ECO:0000256" key="5">
    <source>
        <dbReference type="PIRSR" id="PIRSR609662-50"/>
    </source>
</evidence>
<keyword evidence="6" id="KW-0614">Plasmid</keyword>
<keyword evidence="2" id="KW-0963">Cytoplasm</keyword>